<accession>A0AAN8FVE9</accession>
<keyword evidence="1" id="KW-1133">Transmembrane helix</keyword>
<dbReference type="AlphaFoldDB" id="A0AAN8FVE9"/>
<keyword evidence="1" id="KW-0812">Transmembrane</keyword>
<evidence type="ECO:0000256" key="1">
    <source>
        <dbReference type="SAM" id="Phobius"/>
    </source>
</evidence>
<protein>
    <submittedName>
        <fullName evidence="2">Uncharacterized protein</fullName>
    </submittedName>
</protein>
<evidence type="ECO:0000313" key="2">
    <source>
        <dbReference type="EMBL" id="KAK5976288.1"/>
    </source>
</evidence>
<evidence type="ECO:0000313" key="3">
    <source>
        <dbReference type="Proteomes" id="UP001331761"/>
    </source>
</evidence>
<dbReference type="Proteomes" id="UP001331761">
    <property type="component" value="Unassembled WGS sequence"/>
</dbReference>
<gene>
    <name evidence="2" type="ORF">GCK32_017327</name>
</gene>
<sequence length="125" mass="13531">MAYVKGPSPHKSNMGLILAGIGALVLVLCITVVIVAVVLQHRRQVKQKKAAKKKKTMVKPPRKMESADIYATKFTHGGALVLDTKMKGPVKHACEGQTENSLQNVEFDPALNEIVDIGTNIDVVT</sequence>
<feature type="non-terminal residue" evidence="2">
    <location>
        <position position="125"/>
    </location>
</feature>
<keyword evidence="1" id="KW-0472">Membrane</keyword>
<feature type="transmembrane region" description="Helical" evidence="1">
    <location>
        <begin position="16"/>
        <end position="39"/>
    </location>
</feature>
<reference evidence="2 3" key="1">
    <citation type="submission" date="2019-10" db="EMBL/GenBank/DDBJ databases">
        <title>Assembly and Annotation for the nematode Trichostrongylus colubriformis.</title>
        <authorList>
            <person name="Martin J."/>
        </authorList>
    </citation>
    <scope>NUCLEOTIDE SEQUENCE [LARGE SCALE GENOMIC DNA]</scope>
    <source>
        <strain evidence="2">G859</strain>
        <tissue evidence="2">Whole worm</tissue>
    </source>
</reference>
<name>A0AAN8FVE9_TRICO</name>
<organism evidence="2 3">
    <name type="scientific">Trichostrongylus colubriformis</name>
    <name type="common">Black scour worm</name>
    <dbReference type="NCBI Taxonomy" id="6319"/>
    <lineage>
        <taxon>Eukaryota</taxon>
        <taxon>Metazoa</taxon>
        <taxon>Ecdysozoa</taxon>
        <taxon>Nematoda</taxon>
        <taxon>Chromadorea</taxon>
        <taxon>Rhabditida</taxon>
        <taxon>Rhabditina</taxon>
        <taxon>Rhabditomorpha</taxon>
        <taxon>Strongyloidea</taxon>
        <taxon>Trichostrongylidae</taxon>
        <taxon>Trichostrongylus</taxon>
    </lineage>
</organism>
<keyword evidence="3" id="KW-1185">Reference proteome</keyword>
<comment type="caution">
    <text evidence="2">The sequence shown here is derived from an EMBL/GenBank/DDBJ whole genome shotgun (WGS) entry which is preliminary data.</text>
</comment>
<proteinExistence type="predicted"/>
<dbReference type="EMBL" id="WIXE01012054">
    <property type="protein sequence ID" value="KAK5976288.1"/>
    <property type="molecule type" value="Genomic_DNA"/>
</dbReference>